<evidence type="ECO:0000313" key="9">
    <source>
        <dbReference type="EMBL" id="GBL44465.1"/>
    </source>
</evidence>
<evidence type="ECO:0000259" key="8">
    <source>
        <dbReference type="Pfam" id="PF01850"/>
    </source>
</evidence>
<keyword evidence="6" id="KW-0460">Magnesium</keyword>
<evidence type="ECO:0000313" key="10">
    <source>
        <dbReference type="Proteomes" id="UP000286806"/>
    </source>
</evidence>
<evidence type="ECO:0000256" key="4">
    <source>
        <dbReference type="ARBA" id="ARBA00022723"/>
    </source>
</evidence>
<dbReference type="SUPFAM" id="SSF88723">
    <property type="entry name" value="PIN domain-like"/>
    <property type="match status" value="1"/>
</dbReference>
<sequence length="141" mass="14968">MAGYRYLLDTNILSSLLKQPSGVVASRINAVGEDAICTSVVVACELRYGAAKKGSQILSSKIEQLLSAIEVLPLETGADEKYAEVRSALEKLGTPIGANDYLIAAHTLSLELTLVTDNMGEFTRVAGLGVENWLEPLTGAD</sequence>
<evidence type="ECO:0000256" key="7">
    <source>
        <dbReference type="ARBA" id="ARBA00038093"/>
    </source>
</evidence>
<comment type="cofactor">
    <cofactor evidence="1">
        <name>Mg(2+)</name>
        <dbReference type="ChEBI" id="CHEBI:18420"/>
    </cofactor>
</comment>
<evidence type="ECO:0000256" key="1">
    <source>
        <dbReference type="ARBA" id="ARBA00001946"/>
    </source>
</evidence>
<dbReference type="RefSeq" id="WP_124703319.1">
    <property type="nucleotide sequence ID" value="NZ_BGOW01000002.1"/>
</dbReference>
<proteinExistence type="inferred from homology"/>
<keyword evidence="5" id="KW-0378">Hydrolase</keyword>
<organism evidence="9 10">
    <name type="scientific">Sulfuriferula multivorans</name>
    <dbReference type="NCBI Taxonomy" id="1559896"/>
    <lineage>
        <taxon>Bacteria</taxon>
        <taxon>Pseudomonadati</taxon>
        <taxon>Pseudomonadota</taxon>
        <taxon>Betaproteobacteria</taxon>
        <taxon>Nitrosomonadales</taxon>
        <taxon>Sulfuricellaceae</taxon>
        <taxon>Sulfuriferula</taxon>
    </lineage>
</organism>
<dbReference type="InterPro" id="IPR002716">
    <property type="entry name" value="PIN_dom"/>
</dbReference>
<name>A0A401J9W0_9PROT</name>
<comment type="similarity">
    <text evidence="7">Belongs to the PINc/VapC protein family.</text>
</comment>
<dbReference type="PANTHER" id="PTHR33653">
    <property type="entry name" value="RIBONUCLEASE VAPC2"/>
    <property type="match status" value="1"/>
</dbReference>
<dbReference type="Gene3D" id="3.40.50.1010">
    <property type="entry name" value="5'-nuclease"/>
    <property type="match status" value="1"/>
</dbReference>
<feature type="domain" description="PIN" evidence="8">
    <location>
        <begin position="6"/>
        <end position="127"/>
    </location>
</feature>
<evidence type="ECO:0000256" key="5">
    <source>
        <dbReference type="ARBA" id="ARBA00022801"/>
    </source>
</evidence>
<dbReference type="InterPro" id="IPR029060">
    <property type="entry name" value="PIN-like_dom_sf"/>
</dbReference>
<dbReference type="Pfam" id="PF01850">
    <property type="entry name" value="PIN"/>
    <property type="match status" value="1"/>
</dbReference>
<reference evidence="9 10" key="1">
    <citation type="journal article" date="2019" name="Front. Microbiol.">
        <title>Genomes of Neutrophilic Sulfur-Oxidizing Chemolithoautotrophs Representing 9 Proteobacterial Species From 8 Genera.</title>
        <authorList>
            <person name="Watanabe T."/>
            <person name="Kojima H."/>
            <person name="Umezawa K."/>
            <person name="Hori C."/>
            <person name="Takasuka T.E."/>
            <person name="Kato Y."/>
            <person name="Fukui M."/>
        </authorList>
    </citation>
    <scope>NUCLEOTIDE SEQUENCE [LARGE SCALE GENOMIC DNA]</scope>
    <source>
        <strain evidence="9 10">TTN</strain>
    </source>
</reference>
<dbReference type="InterPro" id="IPR050556">
    <property type="entry name" value="Type_II_TA_system_RNase"/>
</dbReference>
<keyword evidence="10" id="KW-1185">Reference proteome</keyword>
<dbReference type="Proteomes" id="UP000286806">
    <property type="component" value="Unassembled WGS sequence"/>
</dbReference>
<dbReference type="OrthoDB" id="9796690at2"/>
<keyword evidence="3" id="KW-0540">Nuclease</keyword>
<keyword evidence="2" id="KW-1277">Toxin-antitoxin system</keyword>
<evidence type="ECO:0000256" key="3">
    <source>
        <dbReference type="ARBA" id="ARBA00022722"/>
    </source>
</evidence>
<dbReference type="EMBL" id="BGOW01000002">
    <property type="protein sequence ID" value="GBL44465.1"/>
    <property type="molecule type" value="Genomic_DNA"/>
</dbReference>
<dbReference type="AlphaFoldDB" id="A0A401J9W0"/>
<dbReference type="GO" id="GO:0016787">
    <property type="term" value="F:hydrolase activity"/>
    <property type="evidence" value="ECO:0007669"/>
    <property type="project" value="UniProtKB-KW"/>
</dbReference>
<evidence type="ECO:0000256" key="2">
    <source>
        <dbReference type="ARBA" id="ARBA00022649"/>
    </source>
</evidence>
<accession>A0A401J9W0</accession>
<dbReference type="GO" id="GO:0046872">
    <property type="term" value="F:metal ion binding"/>
    <property type="evidence" value="ECO:0007669"/>
    <property type="project" value="UniProtKB-KW"/>
</dbReference>
<dbReference type="CDD" id="cd18748">
    <property type="entry name" value="PIN_VapC4-5_FitB-like"/>
    <property type="match status" value="1"/>
</dbReference>
<protein>
    <submittedName>
        <fullName evidence="9">VapC toxin protein</fullName>
    </submittedName>
</protein>
<dbReference type="PANTHER" id="PTHR33653:SF1">
    <property type="entry name" value="RIBONUCLEASE VAPC2"/>
    <property type="match status" value="1"/>
</dbReference>
<gene>
    <name evidence="9" type="ORF">SFMTTN_0261</name>
</gene>
<dbReference type="GO" id="GO:0004518">
    <property type="term" value="F:nuclease activity"/>
    <property type="evidence" value="ECO:0007669"/>
    <property type="project" value="UniProtKB-KW"/>
</dbReference>
<comment type="caution">
    <text evidence="9">The sequence shown here is derived from an EMBL/GenBank/DDBJ whole genome shotgun (WGS) entry which is preliminary data.</text>
</comment>
<evidence type="ECO:0000256" key="6">
    <source>
        <dbReference type="ARBA" id="ARBA00022842"/>
    </source>
</evidence>
<keyword evidence="4" id="KW-0479">Metal-binding</keyword>